<accession>A0A645I0V4</accession>
<gene>
    <name evidence="1" type="ORF">SDC9_192474</name>
</gene>
<dbReference type="AlphaFoldDB" id="A0A645I0V4"/>
<comment type="caution">
    <text evidence="1">The sequence shown here is derived from an EMBL/GenBank/DDBJ whole genome shotgun (WGS) entry which is preliminary data.</text>
</comment>
<sequence>MTGDAGKKPGFFQIGKQRTGQPYYKWHGQHIPDHRQKKCRYVTELIINPERNGAAQFNNGYHG</sequence>
<protein>
    <submittedName>
        <fullName evidence="1">Uncharacterized protein</fullName>
    </submittedName>
</protein>
<evidence type="ECO:0000313" key="1">
    <source>
        <dbReference type="EMBL" id="MPN44907.1"/>
    </source>
</evidence>
<organism evidence="1">
    <name type="scientific">bioreactor metagenome</name>
    <dbReference type="NCBI Taxonomy" id="1076179"/>
    <lineage>
        <taxon>unclassified sequences</taxon>
        <taxon>metagenomes</taxon>
        <taxon>ecological metagenomes</taxon>
    </lineage>
</organism>
<proteinExistence type="predicted"/>
<name>A0A645I0V4_9ZZZZ</name>
<dbReference type="EMBL" id="VSSQ01104396">
    <property type="protein sequence ID" value="MPN44907.1"/>
    <property type="molecule type" value="Genomic_DNA"/>
</dbReference>
<reference evidence="1" key="1">
    <citation type="submission" date="2019-08" db="EMBL/GenBank/DDBJ databases">
        <authorList>
            <person name="Kucharzyk K."/>
            <person name="Murdoch R.W."/>
            <person name="Higgins S."/>
            <person name="Loffler F."/>
        </authorList>
    </citation>
    <scope>NUCLEOTIDE SEQUENCE</scope>
</reference>